<dbReference type="AlphaFoldDB" id="A0AAW2E254"/>
<dbReference type="EMBL" id="JAZDWU010000001">
    <property type="protein sequence ID" value="KAL0016474.1"/>
    <property type="molecule type" value="Genomic_DNA"/>
</dbReference>
<sequence length="139" mass="15258">MEPPNTGFEPGLKGFLGDFNASLSAPNDSELLALLPLPCGPNMDHEVSNTVNDLRLLEGIHDGCNLSSSLNDSDERESEPHLFPDTTNEFDFSFAQPNLDLGSSVSDGFHLDNFFAGWPLFNNSFDQRVNISKLILISE</sequence>
<name>A0AAW2E254_9ROSI</name>
<organism evidence="1 2">
    <name type="scientific">Lithocarpus litseifolius</name>
    <dbReference type="NCBI Taxonomy" id="425828"/>
    <lineage>
        <taxon>Eukaryota</taxon>
        <taxon>Viridiplantae</taxon>
        <taxon>Streptophyta</taxon>
        <taxon>Embryophyta</taxon>
        <taxon>Tracheophyta</taxon>
        <taxon>Spermatophyta</taxon>
        <taxon>Magnoliopsida</taxon>
        <taxon>eudicotyledons</taxon>
        <taxon>Gunneridae</taxon>
        <taxon>Pentapetalae</taxon>
        <taxon>rosids</taxon>
        <taxon>fabids</taxon>
        <taxon>Fagales</taxon>
        <taxon>Fagaceae</taxon>
        <taxon>Lithocarpus</taxon>
    </lineage>
</organism>
<comment type="caution">
    <text evidence="1">The sequence shown here is derived from an EMBL/GenBank/DDBJ whole genome shotgun (WGS) entry which is preliminary data.</text>
</comment>
<keyword evidence="2" id="KW-1185">Reference proteome</keyword>
<gene>
    <name evidence="1" type="ORF">SO802_003543</name>
</gene>
<accession>A0AAW2E254</accession>
<proteinExistence type="predicted"/>
<dbReference type="Proteomes" id="UP001459277">
    <property type="component" value="Unassembled WGS sequence"/>
</dbReference>
<protein>
    <submittedName>
        <fullName evidence="1">Uncharacterized protein</fullName>
    </submittedName>
</protein>
<evidence type="ECO:0000313" key="2">
    <source>
        <dbReference type="Proteomes" id="UP001459277"/>
    </source>
</evidence>
<evidence type="ECO:0000313" key="1">
    <source>
        <dbReference type="EMBL" id="KAL0016474.1"/>
    </source>
</evidence>
<reference evidence="1 2" key="1">
    <citation type="submission" date="2024-01" db="EMBL/GenBank/DDBJ databases">
        <title>A telomere-to-telomere, gap-free genome of sweet tea (Lithocarpus litseifolius).</title>
        <authorList>
            <person name="Zhou J."/>
        </authorList>
    </citation>
    <scope>NUCLEOTIDE SEQUENCE [LARGE SCALE GENOMIC DNA]</scope>
    <source>
        <strain evidence="1">Zhou-2022a</strain>
        <tissue evidence="1">Leaf</tissue>
    </source>
</reference>